<evidence type="ECO:0000313" key="10">
    <source>
        <dbReference type="EMBL" id="ASK78893.1"/>
    </source>
</evidence>
<feature type="transmembrane region" description="Helical" evidence="8">
    <location>
        <begin position="210"/>
        <end position="233"/>
    </location>
</feature>
<keyword evidence="8" id="KW-0997">Cell inner membrane</keyword>
<dbReference type="Pfam" id="PF07690">
    <property type="entry name" value="MFS_1"/>
    <property type="match status" value="1"/>
</dbReference>
<organism evidence="10 11">
    <name type="scientific">Paraphotobacterium marinum</name>
    <dbReference type="NCBI Taxonomy" id="1755811"/>
    <lineage>
        <taxon>Bacteria</taxon>
        <taxon>Pseudomonadati</taxon>
        <taxon>Pseudomonadota</taxon>
        <taxon>Gammaproteobacteria</taxon>
        <taxon>Vibrionales</taxon>
        <taxon>Vibrionaceae</taxon>
        <taxon>Paraphotobacterium</taxon>
    </lineage>
</organism>
<feature type="transmembrane region" description="Helical" evidence="8">
    <location>
        <begin position="130"/>
        <end position="157"/>
    </location>
</feature>
<feature type="transmembrane region" description="Helical" evidence="8">
    <location>
        <begin position="367"/>
        <end position="387"/>
    </location>
</feature>
<keyword evidence="11" id="KW-1185">Reference proteome</keyword>
<dbReference type="InterPro" id="IPR036259">
    <property type="entry name" value="MFS_trans_sf"/>
</dbReference>
<dbReference type="SUPFAM" id="SSF103473">
    <property type="entry name" value="MFS general substrate transporter"/>
    <property type="match status" value="1"/>
</dbReference>
<evidence type="ECO:0000256" key="5">
    <source>
        <dbReference type="ARBA" id="ARBA00022692"/>
    </source>
</evidence>
<dbReference type="EMBL" id="CP022356">
    <property type="protein sequence ID" value="ASK78893.1"/>
    <property type="molecule type" value="Genomic_DNA"/>
</dbReference>
<feature type="transmembrane region" description="Helical" evidence="8">
    <location>
        <begin position="276"/>
        <end position="295"/>
    </location>
</feature>
<feature type="transmembrane region" description="Helical" evidence="8">
    <location>
        <begin position="336"/>
        <end position="361"/>
    </location>
</feature>
<comment type="similarity">
    <text evidence="2 8">Belongs to the major facilitator superfamily. Bcr/CmlA family.</text>
</comment>
<evidence type="ECO:0000256" key="8">
    <source>
        <dbReference type="RuleBase" id="RU365088"/>
    </source>
</evidence>
<dbReference type="InterPro" id="IPR004812">
    <property type="entry name" value="Efflux_drug-R_Bcr/CmlA"/>
</dbReference>
<protein>
    <recommendedName>
        <fullName evidence="8">Bcr/CflA family efflux transporter</fullName>
    </recommendedName>
</protein>
<evidence type="ECO:0000256" key="2">
    <source>
        <dbReference type="ARBA" id="ARBA00006236"/>
    </source>
</evidence>
<comment type="subcellular location">
    <subcellularLocation>
        <location evidence="8">Cell inner membrane</location>
        <topology evidence="8">Multi-pass membrane protein</topology>
    </subcellularLocation>
    <subcellularLocation>
        <location evidence="1">Cell membrane</location>
        <topology evidence="1">Multi-pass membrane protein</topology>
    </subcellularLocation>
</comment>
<reference evidence="10 11" key="1">
    <citation type="journal article" date="2016" name="Int. J. Syst. Evol. Microbiol.">
        <title>Paraphotobacterium marinum gen. nov., sp. nov., a member of the family Vibrionaceae, isolated from surface seawater.</title>
        <authorList>
            <person name="Huang Z."/>
            <person name="Dong C."/>
            <person name="Shao Z."/>
        </authorList>
    </citation>
    <scope>NUCLEOTIDE SEQUENCE [LARGE SCALE GENOMIC DNA]</scope>
    <source>
        <strain evidence="10 11">NSCS20N07D</strain>
    </source>
</reference>
<feature type="transmembrane region" description="Helical" evidence="8">
    <location>
        <begin position="163"/>
        <end position="180"/>
    </location>
</feature>
<evidence type="ECO:0000313" key="11">
    <source>
        <dbReference type="Proteomes" id="UP000242175"/>
    </source>
</evidence>
<dbReference type="AlphaFoldDB" id="A0A220VG14"/>
<dbReference type="GO" id="GO:0005886">
    <property type="term" value="C:plasma membrane"/>
    <property type="evidence" value="ECO:0007669"/>
    <property type="project" value="UniProtKB-SubCell"/>
</dbReference>
<evidence type="ECO:0000256" key="3">
    <source>
        <dbReference type="ARBA" id="ARBA00022448"/>
    </source>
</evidence>
<feature type="domain" description="Major facilitator superfamily (MFS) profile" evidence="9">
    <location>
        <begin position="1"/>
        <end position="390"/>
    </location>
</feature>
<comment type="caution">
    <text evidence="8">Lacks conserved residue(s) required for the propagation of feature annotation.</text>
</comment>
<evidence type="ECO:0000256" key="7">
    <source>
        <dbReference type="ARBA" id="ARBA00023136"/>
    </source>
</evidence>
<dbReference type="Gene3D" id="1.20.1720.10">
    <property type="entry name" value="Multidrug resistance protein D"/>
    <property type="match status" value="1"/>
</dbReference>
<dbReference type="CDD" id="cd17320">
    <property type="entry name" value="MFS_MdfA_MDR_like"/>
    <property type="match status" value="1"/>
</dbReference>
<dbReference type="InterPro" id="IPR011701">
    <property type="entry name" value="MFS"/>
</dbReference>
<feature type="transmembrane region" description="Helical" evidence="8">
    <location>
        <begin position="72"/>
        <end position="91"/>
    </location>
</feature>
<keyword evidence="5 8" id="KW-0812">Transmembrane</keyword>
<evidence type="ECO:0000256" key="1">
    <source>
        <dbReference type="ARBA" id="ARBA00004651"/>
    </source>
</evidence>
<dbReference type="Proteomes" id="UP000242175">
    <property type="component" value="Chromosome small"/>
</dbReference>
<dbReference type="PANTHER" id="PTHR23502">
    <property type="entry name" value="MAJOR FACILITATOR SUPERFAMILY"/>
    <property type="match status" value="1"/>
</dbReference>
<dbReference type="NCBIfam" id="TIGR00710">
    <property type="entry name" value="efflux_Bcr_CflA"/>
    <property type="match status" value="1"/>
</dbReference>
<dbReference type="GO" id="GO:0042910">
    <property type="term" value="F:xenobiotic transmembrane transporter activity"/>
    <property type="evidence" value="ECO:0007669"/>
    <property type="project" value="InterPro"/>
</dbReference>
<evidence type="ECO:0000256" key="4">
    <source>
        <dbReference type="ARBA" id="ARBA00022475"/>
    </source>
</evidence>
<dbReference type="InterPro" id="IPR020846">
    <property type="entry name" value="MFS_dom"/>
</dbReference>
<dbReference type="PROSITE" id="PS50850">
    <property type="entry name" value="MFS"/>
    <property type="match status" value="1"/>
</dbReference>
<evidence type="ECO:0000259" key="9">
    <source>
        <dbReference type="PROSITE" id="PS50850"/>
    </source>
</evidence>
<accession>A0A220VG14</accession>
<proteinExistence type="inferred from homology"/>
<gene>
    <name evidence="10" type="ORF">CF386_07440</name>
</gene>
<keyword evidence="6 8" id="KW-1133">Transmembrane helix</keyword>
<sequence>MKKIFFTLFLSGLGALAPFSTDVYLPAMPEMTRYFNTDFSTMQLTLSLFWVSFAFGQLAWGPLSDMFGRKKMIFIGVTVFIISSFACAFAHSIEFLIFTRIIQGLSACSGMVISMAIVKDSYKDEDEMGFVISRVWLIMTLAPMIAPTIGSFILLFFDWQANFYFLAFYGIVIFIVSFFIKESHPANKREKLSLKPLAKSYIEQLKCKPYLLAALALGCTSGTVACFVATSSMVYIDIYHVTPHFYGLLYAWNCVALILGNFFMPKLSRALGEIKTIIFACGISFLGLFASYIGLSLWSKSVVTLALTISIITLGLGVLMPLITKMIFRHVVKYSGLASALFGSMRFFILGFTSTLISFFISKSAYPMIIGMNIMILFIISFLYLYFQTLKRAN</sequence>
<keyword evidence="3 8" id="KW-0813">Transport</keyword>
<dbReference type="KEGG" id="pmai:CF386_07440"/>
<feature type="transmembrane region" description="Helical" evidence="8">
    <location>
        <begin position="245"/>
        <end position="264"/>
    </location>
</feature>
<dbReference type="RefSeq" id="WP_089073801.1">
    <property type="nucleotide sequence ID" value="NZ_CBCSAM010000006.1"/>
</dbReference>
<evidence type="ECO:0000256" key="6">
    <source>
        <dbReference type="ARBA" id="ARBA00022989"/>
    </source>
</evidence>
<dbReference type="GO" id="GO:1990961">
    <property type="term" value="P:xenobiotic detoxification by transmembrane export across the plasma membrane"/>
    <property type="evidence" value="ECO:0007669"/>
    <property type="project" value="InterPro"/>
</dbReference>
<dbReference type="OrthoDB" id="9814303at2"/>
<feature type="transmembrane region" description="Helical" evidence="8">
    <location>
        <begin position="40"/>
        <end position="60"/>
    </location>
</feature>
<dbReference type="PANTHER" id="PTHR23502:SF132">
    <property type="entry name" value="POLYAMINE TRANSPORTER 2-RELATED"/>
    <property type="match status" value="1"/>
</dbReference>
<keyword evidence="4" id="KW-1003">Cell membrane</keyword>
<keyword evidence="7 8" id="KW-0472">Membrane</keyword>
<feature type="transmembrane region" description="Helical" evidence="8">
    <location>
        <begin position="97"/>
        <end position="118"/>
    </location>
</feature>
<feature type="transmembrane region" description="Helical" evidence="8">
    <location>
        <begin position="301"/>
        <end position="324"/>
    </location>
</feature>
<name>A0A220VG14_9GAMM</name>